<keyword evidence="3" id="KW-1185">Reference proteome</keyword>
<dbReference type="Proteomes" id="UP000265520">
    <property type="component" value="Unassembled WGS sequence"/>
</dbReference>
<organism evidence="2 3">
    <name type="scientific">Trifolium medium</name>
    <dbReference type="NCBI Taxonomy" id="97028"/>
    <lineage>
        <taxon>Eukaryota</taxon>
        <taxon>Viridiplantae</taxon>
        <taxon>Streptophyta</taxon>
        <taxon>Embryophyta</taxon>
        <taxon>Tracheophyta</taxon>
        <taxon>Spermatophyta</taxon>
        <taxon>Magnoliopsida</taxon>
        <taxon>eudicotyledons</taxon>
        <taxon>Gunneridae</taxon>
        <taxon>Pentapetalae</taxon>
        <taxon>rosids</taxon>
        <taxon>fabids</taxon>
        <taxon>Fabales</taxon>
        <taxon>Fabaceae</taxon>
        <taxon>Papilionoideae</taxon>
        <taxon>50 kb inversion clade</taxon>
        <taxon>NPAAA clade</taxon>
        <taxon>Hologalegina</taxon>
        <taxon>IRL clade</taxon>
        <taxon>Trifolieae</taxon>
        <taxon>Trifolium</taxon>
    </lineage>
</organism>
<accession>A0A392WFR7</accession>
<comment type="caution">
    <text evidence="2">The sequence shown here is derived from an EMBL/GenBank/DDBJ whole genome shotgun (WGS) entry which is preliminary data.</text>
</comment>
<dbReference type="AlphaFoldDB" id="A0A392WFR7"/>
<dbReference type="EMBL" id="LXQA011469980">
    <property type="protein sequence ID" value="MCI98309.1"/>
    <property type="molecule type" value="Genomic_DNA"/>
</dbReference>
<feature type="region of interest" description="Disordered" evidence="1">
    <location>
        <begin position="1"/>
        <end position="43"/>
    </location>
</feature>
<proteinExistence type="predicted"/>
<feature type="compositionally biased region" description="Polar residues" evidence="1">
    <location>
        <begin position="29"/>
        <end position="43"/>
    </location>
</feature>
<protein>
    <submittedName>
        <fullName evidence="2">Uncharacterized protein</fullName>
    </submittedName>
</protein>
<evidence type="ECO:0000313" key="3">
    <source>
        <dbReference type="Proteomes" id="UP000265520"/>
    </source>
</evidence>
<sequence>MASASHNHGDGDHDTVPLSPPREYDPVLSPTNNVGEQQQADNA</sequence>
<name>A0A392WFR7_9FABA</name>
<evidence type="ECO:0000256" key="1">
    <source>
        <dbReference type="SAM" id="MobiDB-lite"/>
    </source>
</evidence>
<evidence type="ECO:0000313" key="2">
    <source>
        <dbReference type="EMBL" id="MCI98309.1"/>
    </source>
</evidence>
<feature type="non-terminal residue" evidence="2">
    <location>
        <position position="43"/>
    </location>
</feature>
<reference evidence="2 3" key="1">
    <citation type="journal article" date="2018" name="Front. Plant Sci.">
        <title>Red Clover (Trifolium pratense) and Zigzag Clover (T. medium) - A Picture of Genomic Similarities and Differences.</title>
        <authorList>
            <person name="Dluhosova J."/>
            <person name="Istvanek J."/>
            <person name="Nedelnik J."/>
            <person name="Repkova J."/>
        </authorList>
    </citation>
    <scope>NUCLEOTIDE SEQUENCE [LARGE SCALE GENOMIC DNA]</scope>
    <source>
        <strain evidence="3">cv. 10/8</strain>
        <tissue evidence="2">Leaf</tissue>
    </source>
</reference>